<sequence>MTKETFVALLSKEIGGNISEKERADLQQTLTENRQLKEIYDEIYGFMQDREALSDVDIDARLDEVWDKIAGMPETGYHISEPRKRIMPSAIVWHPQKPLQSSKHIIPVWARIAAAIAILIGLSWPAYYYLLPKQELYSQVMESGDENLYAVLDDGTQVWLNKHSRIAYNDRFGEKDRKIHLTGKAFFDVTHRPEVPLTVTARDIDVTVKGTAFNVDAASSDIEVALIRGLIAVKDNRRKNTKEILLQPNQKIVVRDGHIISGDSNYVVRDLVQENDTIIPETQWLKGSLVFQKQRFSDLAKLTQLSLTFPRNPVQNESGRSPWR</sequence>
<dbReference type="Proteomes" id="UP000187464">
    <property type="component" value="Chromosome I"/>
</dbReference>
<dbReference type="GO" id="GO:0016989">
    <property type="term" value="F:sigma factor antagonist activity"/>
    <property type="evidence" value="ECO:0007669"/>
    <property type="project" value="TreeGrafter"/>
</dbReference>
<name>A0A1R3T1I2_9BACT</name>
<dbReference type="RefSeq" id="WP_076931929.1">
    <property type="nucleotide sequence ID" value="NZ_LT605205.1"/>
</dbReference>
<dbReference type="EMBL" id="LT605205">
    <property type="protein sequence ID" value="SCD22266.1"/>
    <property type="molecule type" value="Genomic_DNA"/>
</dbReference>
<evidence type="ECO:0000313" key="4">
    <source>
        <dbReference type="Proteomes" id="UP000187464"/>
    </source>
</evidence>
<proteinExistence type="predicted"/>
<keyword evidence="1" id="KW-0812">Transmembrane</keyword>
<evidence type="ECO:0000259" key="2">
    <source>
        <dbReference type="Pfam" id="PF04773"/>
    </source>
</evidence>
<dbReference type="InterPro" id="IPR012373">
    <property type="entry name" value="Ferrdict_sens_TM"/>
</dbReference>
<evidence type="ECO:0000256" key="1">
    <source>
        <dbReference type="SAM" id="Phobius"/>
    </source>
</evidence>
<dbReference type="InterPro" id="IPR006860">
    <property type="entry name" value="FecR"/>
</dbReference>
<accession>A0A1R3T1I2</accession>
<dbReference type="AlphaFoldDB" id="A0A1R3T1I2"/>
<feature type="domain" description="FecR protein" evidence="2">
    <location>
        <begin position="145"/>
        <end position="231"/>
    </location>
</feature>
<reference evidence="4" key="1">
    <citation type="submission" date="2016-08" db="EMBL/GenBank/DDBJ databases">
        <authorList>
            <person name="Wibberg D."/>
        </authorList>
    </citation>
    <scope>NUCLEOTIDE SEQUENCE [LARGE SCALE GENOMIC DNA]</scope>
</reference>
<gene>
    <name evidence="3" type="ORF">PSM36_3483</name>
</gene>
<feature type="transmembrane region" description="Helical" evidence="1">
    <location>
        <begin position="108"/>
        <end position="130"/>
    </location>
</feature>
<dbReference type="PANTHER" id="PTHR30273:SF2">
    <property type="entry name" value="PROTEIN FECR"/>
    <property type="match status" value="1"/>
</dbReference>
<evidence type="ECO:0000313" key="3">
    <source>
        <dbReference type="EMBL" id="SCD22266.1"/>
    </source>
</evidence>
<keyword evidence="4" id="KW-1185">Reference proteome</keyword>
<organism evidence="3 4">
    <name type="scientific">Proteiniphilum saccharofermentans</name>
    <dbReference type="NCBI Taxonomy" id="1642647"/>
    <lineage>
        <taxon>Bacteria</taxon>
        <taxon>Pseudomonadati</taxon>
        <taxon>Bacteroidota</taxon>
        <taxon>Bacteroidia</taxon>
        <taxon>Bacteroidales</taxon>
        <taxon>Dysgonomonadaceae</taxon>
        <taxon>Proteiniphilum</taxon>
    </lineage>
</organism>
<dbReference type="STRING" id="1642647.PSM36_3483"/>
<dbReference type="Pfam" id="PF04773">
    <property type="entry name" value="FecR"/>
    <property type="match status" value="1"/>
</dbReference>
<dbReference type="PANTHER" id="PTHR30273">
    <property type="entry name" value="PERIPLASMIC SIGNAL SENSOR AND SIGMA FACTOR ACTIVATOR FECR-RELATED"/>
    <property type="match status" value="1"/>
</dbReference>
<dbReference type="KEGG" id="psac:PSM36_3483"/>
<keyword evidence="1" id="KW-0472">Membrane</keyword>
<keyword evidence="1" id="KW-1133">Transmembrane helix</keyword>
<protein>
    <submittedName>
        <fullName evidence="3">FecR protein</fullName>
    </submittedName>
</protein>
<dbReference type="PIRSF" id="PIRSF018266">
    <property type="entry name" value="FecR"/>
    <property type="match status" value="1"/>
</dbReference>
<dbReference type="Gene3D" id="2.60.120.1440">
    <property type="match status" value="1"/>
</dbReference>